<feature type="compositionally biased region" description="Pro residues" evidence="10">
    <location>
        <begin position="1411"/>
        <end position="1434"/>
    </location>
</feature>
<evidence type="ECO:0000259" key="13">
    <source>
        <dbReference type="PROSITE" id="PS51805"/>
    </source>
</evidence>
<feature type="domain" description="PHD-type" evidence="11">
    <location>
        <begin position="377"/>
        <end position="429"/>
    </location>
</feature>
<feature type="compositionally biased region" description="Basic residues" evidence="10">
    <location>
        <begin position="712"/>
        <end position="726"/>
    </location>
</feature>
<evidence type="ECO:0000256" key="2">
    <source>
        <dbReference type="ARBA" id="ARBA00022723"/>
    </source>
</evidence>
<keyword evidence="7" id="KW-0804">Transcription</keyword>
<dbReference type="InterPro" id="IPR047004">
    <property type="entry name" value="KMT2C_PHD2"/>
</dbReference>
<dbReference type="SMART" id="SM00249">
    <property type="entry name" value="PHD"/>
    <property type="match status" value="7"/>
</dbReference>
<feature type="compositionally biased region" description="Basic residues" evidence="10">
    <location>
        <begin position="214"/>
        <end position="223"/>
    </location>
</feature>
<evidence type="ECO:0000256" key="1">
    <source>
        <dbReference type="ARBA" id="ARBA00004123"/>
    </source>
</evidence>
<comment type="subcellular location">
    <subcellularLocation>
        <location evidence="1">Nucleus</location>
    </subcellularLocation>
</comment>
<dbReference type="GeneID" id="100379031"/>
<keyword evidence="4 9" id="KW-0863">Zinc-finger</keyword>
<keyword evidence="5" id="KW-0862">Zinc</keyword>
<dbReference type="CDD" id="cd15514">
    <property type="entry name" value="PHD6_KMT2C_like"/>
    <property type="match status" value="1"/>
</dbReference>
<feature type="compositionally biased region" description="Polar residues" evidence="10">
    <location>
        <begin position="1008"/>
        <end position="1019"/>
    </location>
</feature>
<dbReference type="CDD" id="cd15509">
    <property type="entry name" value="PHD1_KMT2C_like"/>
    <property type="match status" value="1"/>
</dbReference>
<dbReference type="InterPro" id="IPR013083">
    <property type="entry name" value="Znf_RING/FYVE/PHD"/>
</dbReference>
<evidence type="ECO:0000313" key="14">
    <source>
        <dbReference type="Proteomes" id="UP000694865"/>
    </source>
</evidence>
<evidence type="ECO:0000256" key="5">
    <source>
        <dbReference type="ARBA" id="ARBA00022833"/>
    </source>
</evidence>
<dbReference type="SUPFAM" id="SSF57903">
    <property type="entry name" value="FYVE/PHD zinc finger"/>
    <property type="match status" value="6"/>
</dbReference>
<feature type="region of interest" description="Disordered" evidence="10">
    <location>
        <begin position="990"/>
        <end position="1019"/>
    </location>
</feature>
<evidence type="ECO:0000259" key="12">
    <source>
        <dbReference type="PROSITE" id="PS50089"/>
    </source>
</evidence>
<feature type="domain" description="PHD-type" evidence="11">
    <location>
        <begin position="930"/>
        <end position="985"/>
    </location>
</feature>
<keyword evidence="8" id="KW-0539">Nucleus</keyword>
<sequence>MSGRKKKFPRTKPDPDYVAETGDGSSPGSGIVNIRRGRGRPRKDGTLPVPRKKIPHPMLRERYPGDDDNNVVMATDAACSSRESVVSDVCDSLTGSLDLQQITDLKEEYFEDSNMMPSHGYDDSYHDDHRTFSDVSHYGLCSEPYLTDETSQPLSDIGRICALCCCGEKSLLGQGDILRFDPTPGFNPFKKMLPRQRRPTEDGQELQYNERSPRHWTTRRQRGPPKTTRDRSKSPRRTNPHSVVMGEDGKPPVIVDELSRVGHQEEPDLNIVFEPSGHTVAHHCCAAWSEGVCQNENLQLINVDKAVFSGISQRCSYCKKYGATVVCRVHRCAKIYHYPCAASSGAFQVSADMEIKDMLLFCPDHLDQAEAHAAEEEANCVVCDSPGDMMEQLFCTSCGQHYHGSCLDPPVDVNPVVRAGWQCPECKICQTCRQPGDDNKMLVCDTCDKGYHTFCLRPVMQTIPKNGWKCKNCRICTDCGSRTPGSGPSSRWHLNYSVCDSCYQQRNKGLCCPICGKAYRQHTAHNAMIQCESCKKWVHVDCDESIDISVYQQLKDDKLTTIYNCVDCRNKDPNQQHEILSDSENLLEITDSNSGYPAANVDTDSNMTETDIISDTQQIDDDPDYIPIGLHMDMPEQSLLPRILDDGMDTESHQSSQDLCGMTNEDSMNSADVDYDPGLRSSAFMQKDLSSSSASLSSLLACNKRIQGMGKPMKRRLGAGRPRKVFSSHGRGIALNKRRRHTAPPGKRGPKPKIRHPGLQPSIQISETKPQDSGNEKNKEEEDTGMHTTVVLFSVKDKFTLTQDMCVSCGSFGRDAEGRLLTCSQCGQCYHPYCVNIKITKVVLSKGWRCLDCTVCEGCGKASDEGRLLLCDDCDISYHTYCLEPPLQNVPKGGWKCKWCVCCTKCGATSPGFNSEWQNNYTQCGPCSSLLTCPVCFKEYKEDELIIQCVQCYRWLHAECDGFHNEDDIERAADQGYHCLLCRPTTEPALKPPPPPPPLPIEESPSPVTQLESSKPSQQYSVEGIYLTESGFNQIKSLSLLPPHRRKQRTRNRFRPGPLSVFKDQVKLSELDQSSEPAARDSDAEQDEEKADGSGGDDNASLTDPSFKKRKRRPYRPGIGGFIVRPRGRGGFLNKLANRKISAILDRQLYNQNSQEGEMGGDEQGHSEQGPDGMGEKKKRKRRKKTQLEHAFPTYLQEAFFGKSLLTSSKHAKGATDLSAEFDITNKEQAALMDTAQPKTLPVPLPVVPTSVAMTTTTTTTDVAQNENVDGNDLGNTDDPLNFLPHDDELFGILSDLNKDTSAIDIGAVTEVATPDTVATRDAARTTSTSDQMAELDVDDIDKIVTEGLAQMDGKEMDEILSGMLSPHEQTNTQTHLHPEGGEIPFSIGENAVVSTSTTVVTSQTLGPQQRPTPPTTLPLHPSFPPQQPPPPPPHPHHHMGMGNPVFSPDFTPPQSPWPTPPVSEPDVETLTYNQRNVLKWEKDEPLGEMATISAVLYANINYPDLHKEYPDWTSRAKQIAKIWRKASTDERAPFLQRARENRAAQRLKEAQKVWKIKDLQSPSRVSVAVI</sequence>
<dbReference type="InterPro" id="IPR011011">
    <property type="entry name" value="Znf_FYVE_PHD"/>
</dbReference>
<dbReference type="RefSeq" id="XP_006822314.1">
    <property type="nucleotide sequence ID" value="XM_006822251.1"/>
</dbReference>
<evidence type="ECO:0000256" key="4">
    <source>
        <dbReference type="ARBA" id="ARBA00022771"/>
    </source>
</evidence>
<dbReference type="SMART" id="SM00184">
    <property type="entry name" value="RING"/>
    <property type="match status" value="3"/>
</dbReference>
<dbReference type="PANTHER" id="PTHR45888">
    <property type="entry name" value="HL01030P-RELATED"/>
    <property type="match status" value="1"/>
</dbReference>
<dbReference type="PROSITE" id="PS50016">
    <property type="entry name" value="ZF_PHD_2"/>
    <property type="match status" value="6"/>
</dbReference>
<feature type="compositionally biased region" description="Polar residues" evidence="10">
    <location>
        <begin position="761"/>
        <end position="773"/>
    </location>
</feature>
<feature type="non-terminal residue" evidence="15">
    <location>
        <position position="1571"/>
    </location>
</feature>
<feature type="compositionally biased region" description="Basic residues" evidence="10">
    <location>
        <begin position="1"/>
        <end position="10"/>
    </location>
</feature>
<feature type="region of interest" description="Disordered" evidence="10">
    <location>
        <begin position="1154"/>
        <end position="1186"/>
    </location>
</feature>
<keyword evidence="14" id="KW-1185">Reference proteome</keyword>
<organism evidence="14 15">
    <name type="scientific">Saccoglossus kowalevskii</name>
    <name type="common">Acorn worm</name>
    <dbReference type="NCBI Taxonomy" id="10224"/>
    <lineage>
        <taxon>Eukaryota</taxon>
        <taxon>Metazoa</taxon>
        <taxon>Hemichordata</taxon>
        <taxon>Enteropneusta</taxon>
        <taxon>Harrimaniidae</taxon>
        <taxon>Saccoglossus</taxon>
    </lineage>
</organism>
<feature type="compositionally biased region" description="Basic residues" evidence="10">
    <location>
        <begin position="736"/>
        <end position="756"/>
    </location>
</feature>
<dbReference type="PANTHER" id="PTHR45888:SF6">
    <property type="entry name" value="HL01030P-RELATED"/>
    <property type="match status" value="1"/>
</dbReference>
<dbReference type="Gene3D" id="1.10.30.10">
    <property type="entry name" value="High mobility group box domain"/>
    <property type="match status" value="1"/>
</dbReference>
<dbReference type="InterPro" id="IPR019787">
    <property type="entry name" value="Znf_PHD-finger"/>
</dbReference>
<feature type="domain" description="PHD-type" evidence="11">
    <location>
        <begin position="853"/>
        <end position="903"/>
    </location>
</feature>
<feature type="region of interest" description="Disordered" evidence="10">
    <location>
        <begin position="185"/>
        <end position="250"/>
    </location>
</feature>
<keyword evidence="2" id="KW-0479">Metal-binding</keyword>
<dbReference type="CDD" id="cd15513">
    <property type="entry name" value="PHD5_KMT2C_like"/>
    <property type="match status" value="1"/>
</dbReference>
<dbReference type="Pfam" id="PF13771">
    <property type="entry name" value="zf-HC5HC2H"/>
    <property type="match status" value="1"/>
</dbReference>
<feature type="compositionally biased region" description="Pro residues" evidence="10">
    <location>
        <begin position="1451"/>
        <end position="1464"/>
    </location>
</feature>
<reference evidence="15" key="1">
    <citation type="submission" date="2025-08" db="UniProtKB">
        <authorList>
            <consortium name="RefSeq"/>
        </authorList>
    </citation>
    <scope>IDENTIFICATION</scope>
    <source>
        <tissue evidence="15">Testes</tissue>
    </source>
</reference>
<evidence type="ECO:0000256" key="3">
    <source>
        <dbReference type="ARBA" id="ARBA00022737"/>
    </source>
</evidence>
<protein>
    <submittedName>
        <fullName evidence="15">Histone-lysine N-methyltransferase 2C-like</fullName>
    </submittedName>
</protein>
<feature type="region of interest" description="Disordered" evidence="10">
    <location>
        <begin position="1402"/>
        <end position="1468"/>
    </location>
</feature>
<feature type="domain" description="PHD-type" evidence="11">
    <location>
        <begin position="803"/>
        <end position="856"/>
    </location>
</feature>
<keyword evidence="6" id="KW-0805">Transcription regulation</keyword>
<evidence type="ECO:0000256" key="8">
    <source>
        <dbReference type="ARBA" id="ARBA00023242"/>
    </source>
</evidence>
<feature type="domain" description="PHD-type" evidence="13">
    <location>
        <begin position="257"/>
        <end position="366"/>
    </location>
</feature>
<keyword evidence="3" id="KW-0677">Repeat</keyword>
<evidence type="ECO:0000313" key="15">
    <source>
        <dbReference type="RefSeq" id="XP_006822314.1"/>
    </source>
</evidence>
<dbReference type="PROSITE" id="PS51805">
    <property type="entry name" value="EPHD"/>
    <property type="match status" value="1"/>
</dbReference>
<feature type="region of interest" description="Disordered" evidence="10">
    <location>
        <begin position="1040"/>
        <end position="1124"/>
    </location>
</feature>
<dbReference type="InterPro" id="IPR001965">
    <property type="entry name" value="Znf_PHD"/>
</dbReference>
<dbReference type="CDD" id="cd21997">
    <property type="entry name" value="HMG_KMT2C-like"/>
    <property type="match status" value="1"/>
</dbReference>
<evidence type="ECO:0000259" key="11">
    <source>
        <dbReference type="PROSITE" id="PS50016"/>
    </source>
</evidence>
<gene>
    <name evidence="15" type="primary">LOC100379031</name>
</gene>
<feature type="compositionally biased region" description="Pro residues" evidence="10">
    <location>
        <begin position="990"/>
        <end position="1000"/>
    </location>
</feature>
<feature type="domain" description="PHD-type" evidence="11">
    <location>
        <begin position="426"/>
        <end position="476"/>
    </location>
</feature>
<feature type="region of interest" description="Disordered" evidence="10">
    <location>
        <begin position="710"/>
        <end position="784"/>
    </location>
</feature>
<proteinExistence type="predicted"/>
<dbReference type="InterPro" id="IPR036910">
    <property type="entry name" value="HMG_box_dom_sf"/>
</dbReference>
<evidence type="ECO:0000256" key="10">
    <source>
        <dbReference type="SAM" id="MobiDB-lite"/>
    </source>
</evidence>
<dbReference type="Gene3D" id="3.30.40.10">
    <property type="entry name" value="Zinc/RING finger domain, C3HC4 (zinc finger)"/>
    <property type="match status" value="7"/>
</dbReference>
<feature type="region of interest" description="Disordered" evidence="10">
    <location>
        <begin position="1"/>
        <end position="69"/>
    </location>
</feature>
<accession>A0ABM0MQM3</accession>
<dbReference type="InterPro" id="IPR001841">
    <property type="entry name" value="Znf_RING"/>
</dbReference>
<dbReference type="CDD" id="cd15594">
    <property type="entry name" value="PHD2_KMT2C"/>
    <property type="match status" value="1"/>
</dbReference>
<dbReference type="InterPro" id="IPR034732">
    <property type="entry name" value="EPHD"/>
</dbReference>
<feature type="domain" description="PHD-type" evidence="11">
    <location>
        <begin position="509"/>
        <end position="571"/>
    </location>
</feature>
<evidence type="ECO:0000256" key="7">
    <source>
        <dbReference type="ARBA" id="ARBA00023163"/>
    </source>
</evidence>
<dbReference type="PROSITE" id="PS50089">
    <property type="entry name" value="ZF_RING_2"/>
    <property type="match status" value="1"/>
</dbReference>
<evidence type="ECO:0000256" key="9">
    <source>
        <dbReference type="PROSITE-ProRule" id="PRU00175"/>
    </source>
</evidence>
<dbReference type="Pfam" id="PF00628">
    <property type="entry name" value="PHD"/>
    <property type="match status" value="4"/>
</dbReference>
<feature type="compositionally biased region" description="Basic residues" evidence="10">
    <location>
        <begin position="1043"/>
        <end position="1054"/>
    </location>
</feature>
<feature type="domain" description="RING-type" evidence="12">
    <location>
        <begin position="380"/>
        <end position="427"/>
    </location>
</feature>
<dbReference type="CDD" id="cd15665">
    <property type="entry name" value="ePHD1_KMT2C_like"/>
    <property type="match status" value="1"/>
</dbReference>
<name>A0ABM0MQM3_SACKO</name>
<dbReference type="Proteomes" id="UP000694865">
    <property type="component" value="Unplaced"/>
</dbReference>
<dbReference type="SUPFAM" id="SSF47095">
    <property type="entry name" value="HMG-box"/>
    <property type="match status" value="1"/>
</dbReference>
<evidence type="ECO:0000256" key="6">
    <source>
        <dbReference type="ARBA" id="ARBA00023015"/>
    </source>
</evidence>